<protein>
    <submittedName>
        <fullName evidence="2">Uncharacterized protein LOC110209635 isoform X1</fullName>
    </submittedName>
</protein>
<dbReference type="AlphaFoldDB" id="A0A6P5KHH6"/>
<accession>A0A6P5KHH6</accession>
<dbReference type="RefSeq" id="XP_020843916.1">
    <property type="nucleotide sequence ID" value="XM_020988257.1"/>
</dbReference>
<reference evidence="2" key="1">
    <citation type="submission" date="2025-08" db="UniProtKB">
        <authorList>
            <consortium name="RefSeq"/>
        </authorList>
    </citation>
    <scope>IDENTIFICATION</scope>
    <source>
        <tissue evidence="2">Spleen</tissue>
    </source>
</reference>
<evidence type="ECO:0000313" key="2">
    <source>
        <dbReference type="RefSeq" id="XP_020843916.1"/>
    </source>
</evidence>
<dbReference type="KEGG" id="pcw:110209635"/>
<gene>
    <name evidence="2" type="primary">LOC110209635</name>
</gene>
<name>A0A6P5KHH6_PHACI</name>
<evidence type="ECO:0000313" key="1">
    <source>
        <dbReference type="Proteomes" id="UP000515140"/>
    </source>
</evidence>
<keyword evidence="1" id="KW-1185">Reference proteome</keyword>
<dbReference type="InParanoid" id="A0A6P5KHH6"/>
<dbReference type="GeneID" id="110209635"/>
<dbReference type="Proteomes" id="UP000515140">
    <property type="component" value="Unplaced"/>
</dbReference>
<organism evidence="1 2">
    <name type="scientific">Phascolarctos cinereus</name>
    <name type="common">Koala</name>
    <dbReference type="NCBI Taxonomy" id="38626"/>
    <lineage>
        <taxon>Eukaryota</taxon>
        <taxon>Metazoa</taxon>
        <taxon>Chordata</taxon>
        <taxon>Craniata</taxon>
        <taxon>Vertebrata</taxon>
        <taxon>Euteleostomi</taxon>
        <taxon>Mammalia</taxon>
        <taxon>Metatheria</taxon>
        <taxon>Diprotodontia</taxon>
        <taxon>Phascolarctidae</taxon>
        <taxon>Phascolarctos</taxon>
    </lineage>
</organism>
<sequence length="248" mass="27408">MYRFLSNKDIKNPSSDSFLKAGPEVSCYSQGMRTGDVRQICHLRNGSRRLTSRRRSNSFSACTLPSIPEYPGFQDVKISPYSCRVLATGRKGNSPKMEISHHGLTLAQDTSYSLGPHSTRSHPNTNGDFVDQSLEDYFSQRLTDLRNYKVKGPNMKAQGGAVASSLPSPPFRTLRRSSSCGPDLLASQVKELTEPYITEAQAPDLPLSFDPQESQGGLDFCSKSSYLDVLILNAIAPLEMLKQVNIRP</sequence>
<proteinExistence type="predicted"/>